<dbReference type="InterPro" id="IPR016064">
    <property type="entry name" value="NAD/diacylglycerol_kinase_sf"/>
</dbReference>
<evidence type="ECO:0000256" key="5">
    <source>
        <dbReference type="ARBA" id="ARBA00022741"/>
    </source>
</evidence>
<dbReference type="SUPFAM" id="SSF111331">
    <property type="entry name" value="NAD kinase/diacylglycerol kinase-like"/>
    <property type="match status" value="1"/>
</dbReference>
<dbReference type="SMART" id="SM00046">
    <property type="entry name" value="DAGKc"/>
    <property type="match status" value="1"/>
</dbReference>
<dbReference type="InterPro" id="IPR001206">
    <property type="entry name" value="Diacylglycerol_kinase_cat_dom"/>
</dbReference>
<comment type="cofactor">
    <cofactor evidence="1">
        <name>Mg(2+)</name>
        <dbReference type="ChEBI" id="CHEBI:18420"/>
    </cofactor>
</comment>
<protein>
    <submittedName>
        <fullName evidence="13">YegS/Rv2252/BmrU family lipid kinase</fullName>
    </submittedName>
</protein>
<proteinExistence type="predicted"/>
<dbReference type="NCBIfam" id="NF009604">
    <property type="entry name" value="PRK13057.1"/>
    <property type="match status" value="1"/>
</dbReference>
<evidence type="ECO:0000313" key="13">
    <source>
        <dbReference type="EMBL" id="MBB5755859.1"/>
    </source>
</evidence>
<evidence type="ECO:0000256" key="6">
    <source>
        <dbReference type="ARBA" id="ARBA00022777"/>
    </source>
</evidence>
<dbReference type="GO" id="GO:0004143">
    <property type="term" value="F:ATP-dependent diacylglycerol kinase activity"/>
    <property type="evidence" value="ECO:0007669"/>
    <property type="project" value="TreeGrafter"/>
</dbReference>
<organism evidence="13 14">
    <name type="scientific">Methylorubrum rhodinum</name>
    <dbReference type="NCBI Taxonomy" id="29428"/>
    <lineage>
        <taxon>Bacteria</taxon>
        <taxon>Pseudomonadati</taxon>
        <taxon>Pseudomonadota</taxon>
        <taxon>Alphaproteobacteria</taxon>
        <taxon>Hyphomicrobiales</taxon>
        <taxon>Methylobacteriaceae</taxon>
        <taxon>Methylorubrum</taxon>
    </lineage>
</organism>
<accession>A0A840ZDY7</accession>
<keyword evidence="5" id="KW-0547">Nucleotide-binding</keyword>
<keyword evidence="11" id="KW-1208">Phospholipid metabolism</keyword>
<keyword evidence="4" id="KW-0479">Metal-binding</keyword>
<dbReference type="InterPro" id="IPR005218">
    <property type="entry name" value="Diacylglycerol/lipid_kinase"/>
</dbReference>
<gene>
    <name evidence="13" type="ORF">HNR00_000555</name>
</gene>
<evidence type="ECO:0000256" key="3">
    <source>
        <dbReference type="ARBA" id="ARBA00022679"/>
    </source>
</evidence>
<evidence type="ECO:0000256" key="10">
    <source>
        <dbReference type="ARBA" id="ARBA00023209"/>
    </source>
</evidence>
<reference evidence="13 14" key="1">
    <citation type="submission" date="2020-08" db="EMBL/GenBank/DDBJ databases">
        <title>Genomic Encyclopedia of Type Strains, Phase IV (KMG-IV): sequencing the most valuable type-strain genomes for metagenomic binning, comparative biology and taxonomic classification.</title>
        <authorList>
            <person name="Goeker M."/>
        </authorList>
    </citation>
    <scope>NUCLEOTIDE SEQUENCE [LARGE SCALE GENOMIC DNA]</scope>
    <source>
        <strain evidence="13 14">DSM 2163</strain>
    </source>
</reference>
<feature type="domain" description="DAGKc" evidence="12">
    <location>
        <begin position="6"/>
        <end position="131"/>
    </location>
</feature>
<name>A0A840ZDY7_9HYPH</name>
<dbReference type="GO" id="GO:0005886">
    <property type="term" value="C:plasma membrane"/>
    <property type="evidence" value="ECO:0007669"/>
    <property type="project" value="TreeGrafter"/>
</dbReference>
<dbReference type="PANTHER" id="PTHR12358">
    <property type="entry name" value="SPHINGOSINE KINASE"/>
    <property type="match status" value="1"/>
</dbReference>
<dbReference type="NCBIfam" id="TIGR00147">
    <property type="entry name" value="YegS/Rv2252/BmrU family lipid kinase"/>
    <property type="match status" value="1"/>
</dbReference>
<dbReference type="AlphaFoldDB" id="A0A840ZDY7"/>
<dbReference type="PANTHER" id="PTHR12358:SF106">
    <property type="entry name" value="LIPID KINASE YEGS"/>
    <property type="match status" value="1"/>
</dbReference>
<keyword evidence="6 13" id="KW-0418">Kinase</keyword>
<dbReference type="EMBL" id="JACHOP010000002">
    <property type="protein sequence ID" value="MBB5755859.1"/>
    <property type="molecule type" value="Genomic_DNA"/>
</dbReference>
<dbReference type="PROSITE" id="PS50146">
    <property type="entry name" value="DAGK"/>
    <property type="match status" value="1"/>
</dbReference>
<dbReference type="Pfam" id="PF00781">
    <property type="entry name" value="DAGK_cat"/>
    <property type="match status" value="1"/>
</dbReference>
<keyword evidence="10" id="KW-0594">Phospholipid biosynthesis</keyword>
<dbReference type="GO" id="GO:0008654">
    <property type="term" value="P:phospholipid biosynthetic process"/>
    <property type="evidence" value="ECO:0007669"/>
    <property type="project" value="UniProtKB-KW"/>
</dbReference>
<dbReference type="InterPro" id="IPR045540">
    <property type="entry name" value="YegS/DAGK_C"/>
</dbReference>
<dbReference type="RefSeq" id="WP_183564536.1">
    <property type="nucleotide sequence ID" value="NZ_JACHOP010000002.1"/>
</dbReference>
<dbReference type="Gene3D" id="3.40.50.10330">
    <property type="entry name" value="Probable inorganic polyphosphate/atp-NAD kinase, domain 1"/>
    <property type="match status" value="1"/>
</dbReference>
<keyword evidence="3" id="KW-0808">Transferase</keyword>
<evidence type="ECO:0000313" key="14">
    <source>
        <dbReference type="Proteomes" id="UP000583454"/>
    </source>
</evidence>
<keyword evidence="2" id="KW-0444">Lipid biosynthesis</keyword>
<dbReference type="GO" id="GO:0046872">
    <property type="term" value="F:metal ion binding"/>
    <property type="evidence" value="ECO:0007669"/>
    <property type="project" value="UniProtKB-KW"/>
</dbReference>
<evidence type="ECO:0000256" key="7">
    <source>
        <dbReference type="ARBA" id="ARBA00022840"/>
    </source>
</evidence>
<dbReference type="GO" id="GO:0005524">
    <property type="term" value="F:ATP binding"/>
    <property type="evidence" value="ECO:0007669"/>
    <property type="project" value="UniProtKB-KW"/>
</dbReference>
<keyword evidence="7" id="KW-0067">ATP-binding</keyword>
<dbReference type="Pfam" id="PF19279">
    <property type="entry name" value="YegS_C"/>
    <property type="match status" value="1"/>
</dbReference>
<keyword evidence="14" id="KW-1185">Reference proteome</keyword>
<dbReference type="InterPro" id="IPR050187">
    <property type="entry name" value="Lipid_Phosphate_FormReg"/>
</dbReference>
<evidence type="ECO:0000256" key="8">
    <source>
        <dbReference type="ARBA" id="ARBA00022842"/>
    </source>
</evidence>
<dbReference type="Gene3D" id="2.60.200.40">
    <property type="match status" value="1"/>
</dbReference>
<evidence type="ECO:0000256" key="9">
    <source>
        <dbReference type="ARBA" id="ARBA00023098"/>
    </source>
</evidence>
<evidence type="ECO:0000256" key="11">
    <source>
        <dbReference type="ARBA" id="ARBA00023264"/>
    </source>
</evidence>
<keyword evidence="8" id="KW-0460">Magnesium</keyword>
<comment type="caution">
    <text evidence="13">The sequence shown here is derived from an EMBL/GenBank/DDBJ whole genome shotgun (WGS) entry which is preliminary data.</text>
</comment>
<keyword evidence="9" id="KW-0443">Lipid metabolism</keyword>
<evidence type="ECO:0000259" key="12">
    <source>
        <dbReference type="PROSITE" id="PS50146"/>
    </source>
</evidence>
<evidence type="ECO:0000256" key="4">
    <source>
        <dbReference type="ARBA" id="ARBA00022723"/>
    </source>
</evidence>
<dbReference type="InterPro" id="IPR017438">
    <property type="entry name" value="ATP-NAD_kinase_N"/>
</dbReference>
<evidence type="ECO:0000256" key="2">
    <source>
        <dbReference type="ARBA" id="ARBA00022516"/>
    </source>
</evidence>
<dbReference type="Proteomes" id="UP000583454">
    <property type="component" value="Unassembled WGS sequence"/>
</dbReference>
<evidence type="ECO:0000256" key="1">
    <source>
        <dbReference type="ARBA" id="ARBA00001946"/>
    </source>
</evidence>
<sequence length="308" mass="33012">MSPADGKNRRALLLVNGKARSGGAPLDAIRGILREGGLDLIEPENNRDCHETITRHAASVDCVVLGGGDGTMNAAAPALVETGLPFGILPLGTANDLARSLGLPLEPEAAARLIPSAPEKAIDLGWVNGHYYFNVASIGFSADLAGELTADAKKKWGTVGYAIAAFRLLRRARPFTVTIEHDGTTEKVTTIQASVGNGRHYGGGMTVQEDATVDDGKLDFYSLEVDHWWRLVALLPALRRGTHGQAEDVRAFETTELKLSTRKPRAVNTDGELTTWTPAHFKVMPKAVRVLAPPIDTGANRIPLPFKL</sequence>